<keyword evidence="3" id="KW-1185">Reference proteome</keyword>
<feature type="compositionally biased region" description="Polar residues" evidence="1">
    <location>
        <begin position="84"/>
        <end position="96"/>
    </location>
</feature>
<dbReference type="Proteomes" id="UP000054359">
    <property type="component" value="Unassembled WGS sequence"/>
</dbReference>
<feature type="region of interest" description="Disordered" evidence="1">
    <location>
        <begin position="322"/>
        <end position="356"/>
    </location>
</feature>
<feature type="region of interest" description="Disordered" evidence="1">
    <location>
        <begin position="84"/>
        <end position="114"/>
    </location>
</feature>
<dbReference type="OrthoDB" id="6517060at2759"/>
<name>A0A087T861_STEMI</name>
<feature type="compositionally biased region" description="Polar residues" evidence="1">
    <location>
        <begin position="322"/>
        <end position="344"/>
    </location>
</feature>
<evidence type="ECO:0000313" key="3">
    <source>
        <dbReference type="Proteomes" id="UP000054359"/>
    </source>
</evidence>
<accession>A0A087T861</accession>
<dbReference type="EMBL" id="KK113902">
    <property type="protein sequence ID" value="KFM61300.1"/>
    <property type="molecule type" value="Genomic_DNA"/>
</dbReference>
<sequence>MSIICQTFVQNAWRSDLCSNCFKSFADHSESGGRNVCERLSTPRYVPQAATLYQSRGISSSLKWRLSDSLYGVSCRDFGSQTTTNMSQKATEQQNRGILIKQNSGEKKARSRPNVDFAPEEALVIGYGGNDYDSDQSPWEMASDDGSIDLDLLDDTDEDRKITKLTKNNTEFNSSNKNLLSVDDSTQRVKKEEEKLNSINNSLSTPAKITDKALNILSCVTYNDIQFQKTNKTLNQFYLSSTAECINSYLHGSNVNKCNNENSLLNNRNRSQSSENIKMENCMRDAAKSGRNNCKNLLIKDEFSPLNTRTYSFVSELSKNNNNMSFEQSSDSDYSTYRHTAGDSTDSESFHDVEES</sequence>
<evidence type="ECO:0000313" key="2">
    <source>
        <dbReference type="EMBL" id="KFM61300.1"/>
    </source>
</evidence>
<protein>
    <submittedName>
        <fullName evidence="2">Uncharacterized protein</fullName>
    </submittedName>
</protein>
<reference evidence="2 3" key="1">
    <citation type="submission" date="2013-11" db="EMBL/GenBank/DDBJ databases">
        <title>Genome sequencing of Stegodyphus mimosarum.</title>
        <authorList>
            <person name="Bechsgaard J."/>
        </authorList>
    </citation>
    <scope>NUCLEOTIDE SEQUENCE [LARGE SCALE GENOMIC DNA]</scope>
</reference>
<gene>
    <name evidence="2" type="ORF">X975_10866</name>
</gene>
<proteinExistence type="predicted"/>
<feature type="non-terminal residue" evidence="2">
    <location>
        <position position="356"/>
    </location>
</feature>
<evidence type="ECO:0000256" key="1">
    <source>
        <dbReference type="SAM" id="MobiDB-lite"/>
    </source>
</evidence>
<organism evidence="2 3">
    <name type="scientific">Stegodyphus mimosarum</name>
    <name type="common">African social velvet spider</name>
    <dbReference type="NCBI Taxonomy" id="407821"/>
    <lineage>
        <taxon>Eukaryota</taxon>
        <taxon>Metazoa</taxon>
        <taxon>Ecdysozoa</taxon>
        <taxon>Arthropoda</taxon>
        <taxon>Chelicerata</taxon>
        <taxon>Arachnida</taxon>
        <taxon>Araneae</taxon>
        <taxon>Araneomorphae</taxon>
        <taxon>Entelegynae</taxon>
        <taxon>Eresoidea</taxon>
        <taxon>Eresidae</taxon>
        <taxon>Stegodyphus</taxon>
    </lineage>
</organism>
<dbReference type="AlphaFoldDB" id="A0A087T861"/>